<evidence type="ECO:0000256" key="7">
    <source>
        <dbReference type="HAMAP-Rule" id="MF_00520"/>
    </source>
</evidence>
<comment type="similarity">
    <text evidence="7 9">Belongs to the ribulokinase family.</text>
</comment>
<dbReference type="Gene3D" id="3.30.420.40">
    <property type="match status" value="2"/>
</dbReference>
<evidence type="ECO:0000256" key="4">
    <source>
        <dbReference type="ARBA" id="ARBA00022840"/>
    </source>
</evidence>
<evidence type="ECO:0000256" key="1">
    <source>
        <dbReference type="ARBA" id="ARBA00022679"/>
    </source>
</evidence>
<dbReference type="GO" id="GO:0019569">
    <property type="term" value="P:L-arabinose catabolic process to D-xylulose 5-phosphate"/>
    <property type="evidence" value="ECO:0007669"/>
    <property type="project" value="UniProtKB-UniRule"/>
</dbReference>
<dbReference type="PANTHER" id="PTHR43435:SF4">
    <property type="entry name" value="FGGY CARBOHYDRATE KINASE DOMAIN-CONTAINING PROTEIN"/>
    <property type="match status" value="1"/>
</dbReference>
<dbReference type="GO" id="GO:0005524">
    <property type="term" value="F:ATP binding"/>
    <property type="evidence" value="ECO:0007669"/>
    <property type="project" value="UniProtKB-UniRule"/>
</dbReference>
<evidence type="ECO:0000256" key="6">
    <source>
        <dbReference type="ARBA" id="ARBA00023277"/>
    </source>
</evidence>
<comment type="pathway">
    <text evidence="7 9">Carbohydrate degradation; L-arabinose degradation via L-ribulose; D-xylulose 5-phosphate from L-arabinose (bacterial route): step 2/3.</text>
</comment>
<dbReference type="NCBIfam" id="NF003154">
    <property type="entry name" value="PRK04123.1"/>
    <property type="match status" value="1"/>
</dbReference>
<accession>A0A0S7BW81</accession>
<dbReference type="EC" id="2.7.1.16" evidence="7 8"/>
<feature type="domain" description="Carbohydrate kinase FGGY N-terminal" evidence="10">
    <location>
        <begin position="4"/>
        <end position="275"/>
    </location>
</feature>
<proteinExistence type="inferred from homology"/>
<dbReference type="InterPro" id="IPR018484">
    <property type="entry name" value="FGGY_N"/>
</dbReference>
<evidence type="ECO:0000259" key="11">
    <source>
        <dbReference type="Pfam" id="PF02782"/>
    </source>
</evidence>
<dbReference type="Pfam" id="PF02782">
    <property type="entry name" value="FGGY_C"/>
    <property type="match status" value="1"/>
</dbReference>
<organism evidence="12">
    <name type="scientific">Flexilinea flocculi</name>
    <dbReference type="NCBI Taxonomy" id="1678840"/>
    <lineage>
        <taxon>Bacteria</taxon>
        <taxon>Bacillati</taxon>
        <taxon>Chloroflexota</taxon>
        <taxon>Anaerolineae</taxon>
        <taxon>Anaerolineales</taxon>
        <taxon>Anaerolineaceae</taxon>
        <taxon>Flexilinea</taxon>
    </lineage>
</organism>
<feature type="domain" description="Carbohydrate kinase FGGY C-terminal" evidence="11">
    <location>
        <begin position="288"/>
        <end position="486"/>
    </location>
</feature>
<dbReference type="PIRSF" id="PIRSF000538">
    <property type="entry name" value="GlpK"/>
    <property type="match status" value="1"/>
</dbReference>
<keyword evidence="6 7" id="KW-0119">Carbohydrate metabolism</keyword>
<dbReference type="CDD" id="cd07781">
    <property type="entry name" value="ASKHA_NBD_FGGY_L-RBK"/>
    <property type="match status" value="1"/>
</dbReference>
<dbReference type="GO" id="GO:0005737">
    <property type="term" value="C:cytoplasm"/>
    <property type="evidence" value="ECO:0007669"/>
    <property type="project" value="TreeGrafter"/>
</dbReference>
<dbReference type="Pfam" id="PF00370">
    <property type="entry name" value="FGGY_N"/>
    <property type="match status" value="1"/>
</dbReference>
<name>A0A0S7BW81_9CHLR</name>
<gene>
    <name evidence="7" type="primary">araB</name>
    <name evidence="12" type="ORF">ATC1_131757</name>
</gene>
<evidence type="ECO:0000313" key="13">
    <source>
        <dbReference type="Proteomes" id="UP000053370"/>
    </source>
</evidence>
<comment type="catalytic activity">
    <reaction evidence="7">
        <text>D-ribulose + ATP = D-ribulose 5-phosphate + ADP + H(+)</text>
        <dbReference type="Rhea" id="RHEA:17601"/>
        <dbReference type="ChEBI" id="CHEBI:15378"/>
        <dbReference type="ChEBI" id="CHEBI:17173"/>
        <dbReference type="ChEBI" id="CHEBI:30616"/>
        <dbReference type="ChEBI" id="CHEBI:58121"/>
        <dbReference type="ChEBI" id="CHEBI:456216"/>
        <dbReference type="EC" id="2.7.1.16"/>
    </reaction>
</comment>
<dbReference type="SUPFAM" id="SSF53067">
    <property type="entry name" value="Actin-like ATPase domain"/>
    <property type="match status" value="2"/>
</dbReference>
<dbReference type="RefSeq" id="WP_062283643.1">
    <property type="nucleotide sequence ID" value="NZ_DF968181.1"/>
</dbReference>
<dbReference type="InterPro" id="IPR043129">
    <property type="entry name" value="ATPase_NBD"/>
</dbReference>
<evidence type="ECO:0000256" key="3">
    <source>
        <dbReference type="ARBA" id="ARBA00022777"/>
    </source>
</evidence>
<evidence type="ECO:0000256" key="8">
    <source>
        <dbReference type="NCBIfam" id="TIGR01234"/>
    </source>
</evidence>
<dbReference type="PATRIC" id="fig|1678840.3.peg.3281"/>
<dbReference type="Proteomes" id="UP000053370">
    <property type="component" value="Unassembled WGS sequence"/>
</dbReference>
<keyword evidence="4 7" id="KW-0067">ATP-binding</keyword>
<dbReference type="OrthoDB" id="9805576at2"/>
<keyword evidence="1 7" id="KW-0808">Transferase</keyword>
<dbReference type="PANTHER" id="PTHR43435">
    <property type="entry name" value="RIBULOKINASE"/>
    <property type="match status" value="1"/>
</dbReference>
<sequence length="556" mass="61172">MKRYTIGVDFGTLSGRAILVDVSNGIELADSVFDYPHAVMDTTLPDGTKLGVDWALQHPQDYLDVFYHTIPELLKKSGVNPSDIIGIGIDFTACTFMPVKKDGTPLCFLDEFRSNPNAYVKLWKHHAAQDKANRLNEIAYERGEDWISRYGGKISSEWQVPKVWQVVDEAPEVYAAADHFMEAADWVIWALSGQITKNTCTAGYKGIWHNREGYPSKEFFKSLNPLLENYVEDKLNYPIVQLGSRVGGITAEMATKTGLREGTAVAAANVDAHVTVPAVKITGSGKVLAIMGTSTCHILLGDEEHTVPGMCGVVEGGVYPGFYGYEAGQSCVGDHFAWFVENCCPPEYFEEARLEKKSIHEYLTDKASKLAVGESGLVALDWWNGNRSVLVDVDLTGMILGMTLQTKPEEIYRALIEATAYGTRKIIETFVQNGVPVDEFYASGGIAQKNPMMMQIYSDVTGLPIRIAGSSQGPALGSAIFAAVAAGKENGGYDDVFSAALAMGQLDEKIYTPIPENKVVYDKIYAEYSILHDYFGRGENNVMKHMKEIKKQVKKA</sequence>
<dbReference type="HAMAP" id="MF_00520">
    <property type="entry name" value="Ribulokinase"/>
    <property type="match status" value="1"/>
</dbReference>
<dbReference type="InterPro" id="IPR018483">
    <property type="entry name" value="Carb_kinase_FGGY_CS"/>
</dbReference>
<dbReference type="GO" id="GO:0019150">
    <property type="term" value="F:D-ribulokinase activity"/>
    <property type="evidence" value="ECO:0007669"/>
    <property type="project" value="TreeGrafter"/>
</dbReference>
<evidence type="ECO:0000259" key="10">
    <source>
        <dbReference type="Pfam" id="PF00370"/>
    </source>
</evidence>
<comment type="catalytic activity">
    <reaction evidence="7 9">
        <text>L-ribulose + ATP = L-ribulose 5-phosphate + ADP + H(+)</text>
        <dbReference type="Rhea" id="RHEA:22072"/>
        <dbReference type="ChEBI" id="CHEBI:15378"/>
        <dbReference type="ChEBI" id="CHEBI:16880"/>
        <dbReference type="ChEBI" id="CHEBI:30616"/>
        <dbReference type="ChEBI" id="CHEBI:58226"/>
        <dbReference type="ChEBI" id="CHEBI:456216"/>
        <dbReference type="EC" id="2.7.1.16"/>
    </reaction>
</comment>
<dbReference type="AlphaFoldDB" id="A0A0S7BW81"/>
<dbReference type="InterPro" id="IPR018485">
    <property type="entry name" value="FGGY_C"/>
</dbReference>
<dbReference type="STRING" id="1678840.ATC1_131757"/>
<reference evidence="12" key="1">
    <citation type="journal article" date="2015" name="Genome Announc.">
        <title>Draft Genome Sequence of Anaerolineae Strain TC1, a Novel Isolate from a Methanogenic Wastewater Treatment System.</title>
        <authorList>
            <person name="Matsuura N."/>
            <person name="Tourlousse D.M."/>
            <person name="Sun L."/>
            <person name="Toyonaga M."/>
            <person name="Kuroda K."/>
            <person name="Ohashi A."/>
            <person name="Cruz R."/>
            <person name="Yamaguchi T."/>
            <person name="Sekiguchi Y."/>
        </authorList>
    </citation>
    <scope>NUCLEOTIDE SEQUENCE [LARGE SCALE GENOMIC DNA]</scope>
    <source>
        <strain evidence="12">TC1</strain>
    </source>
</reference>
<evidence type="ECO:0000256" key="9">
    <source>
        <dbReference type="RuleBase" id="RU003455"/>
    </source>
</evidence>
<evidence type="ECO:0000256" key="5">
    <source>
        <dbReference type="ARBA" id="ARBA00022935"/>
    </source>
</evidence>
<dbReference type="InterPro" id="IPR000577">
    <property type="entry name" value="Carb_kinase_FGGY"/>
</dbReference>
<dbReference type="InterPro" id="IPR005929">
    <property type="entry name" value="Ribulokinase"/>
</dbReference>
<protein>
    <recommendedName>
        <fullName evidence="7 8">Ribulokinase</fullName>
        <ecNumber evidence="7 8">2.7.1.16</ecNumber>
    </recommendedName>
</protein>
<evidence type="ECO:0000256" key="2">
    <source>
        <dbReference type="ARBA" id="ARBA00022741"/>
    </source>
</evidence>
<keyword evidence="13" id="KW-1185">Reference proteome</keyword>
<keyword evidence="2 7" id="KW-0547">Nucleotide-binding</keyword>
<dbReference type="EMBL" id="DF968181">
    <property type="protein sequence ID" value="GAP41761.1"/>
    <property type="molecule type" value="Genomic_DNA"/>
</dbReference>
<evidence type="ECO:0000313" key="12">
    <source>
        <dbReference type="EMBL" id="GAP41761.1"/>
    </source>
</evidence>
<dbReference type="GO" id="GO:0008741">
    <property type="term" value="F:ribulokinase activity"/>
    <property type="evidence" value="ECO:0007669"/>
    <property type="project" value="UniProtKB-UniRule"/>
</dbReference>
<dbReference type="UniPathway" id="UPA00145">
    <property type="reaction ID" value="UER00566"/>
</dbReference>
<dbReference type="PROSITE" id="PS00445">
    <property type="entry name" value="FGGY_KINASES_2"/>
    <property type="match status" value="1"/>
</dbReference>
<keyword evidence="5 7" id="KW-0054">Arabinose catabolism</keyword>
<dbReference type="NCBIfam" id="TIGR01234">
    <property type="entry name" value="L-ribulokinase"/>
    <property type="match status" value="1"/>
</dbReference>
<keyword evidence="3 7" id="KW-0418">Kinase</keyword>